<reference evidence="9" key="2">
    <citation type="submission" date="2023-04" db="EMBL/GenBank/DDBJ databases">
        <title>Paracnuella aquatica gen. nov., sp. nov., a member of the family Chitinophagaceae isolated from a hot spring.</title>
        <authorList>
            <person name="Wang C."/>
        </authorList>
    </citation>
    <scope>NUCLEOTIDE SEQUENCE</scope>
    <source>
        <strain evidence="9">LB-8</strain>
    </source>
</reference>
<evidence type="ECO:0000256" key="1">
    <source>
        <dbReference type="ARBA" id="ARBA00004651"/>
    </source>
</evidence>
<protein>
    <submittedName>
        <fullName evidence="9">Threonine/serine exporter family protein</fullName>
    </submittedName>
</protein>
<feature type="transmembrane region" description="Helical" evidence="7">
    <location>
        <begin position="234"/>
        <end position="254"/>
    </location>
</feature>
<evidence type="ECO:0000256" key="5">
    <source>
        <dbReference type="ARBA" id="ARBA00023136"/>
    </source>
</evidence>
<dbReference type="Pfam" id="PF06738">
    <property type="entry name" value="ThrE"/>
    <property type="match status" value="1"/>
</dbReference>
<dbReference type="GO" id="GO:0015744">
    <property type="term" value="P:succinate transport"/>
    <property type="evidence" value="ECO:0007669"/>
    <property type="project" value="TreeGrafter"/>
</dbReference>
<evidence type="ECO:0000259" key="8">
    <source>
        <dbReference type="Pfam" id="PF06738"/>
    </source>
</evidence>
<accession>A0A9X2XNG2</accession>
<comment type="caution">
    <text evidence="9">The sequence shown here is derived from an EMBL/GenBank/DDBJ whole genome shotgun (WGS) entry which is preliminary data.</text>
</comment>
<evidence type="ECO:0000256" key="4">
    <source>
        <dbReference type="ARBA" id="ARBA00022989"/>
    </source>
</evidence>
<keyword evidence="4 7" id="KW-1133">Transmembrane helix</keyword>
<keyword evidence="3 7" id="KW-0812">Transmembrane</keyword>
<dbReference type="Proteomes" id="UP001155483">
    <property type="component" value="Unassembled WGS sequence"/>
</dbReference>
<feature type="transmembrane region" description="Helical" evidence="7">
    <location>
        <begin position="173"/>
        <end position="195"/>
    </location>
</feature>
<feature type="domain" description="Threonine/serine exporter-like N-terminal" evidence="8">
    <location>
        <begin position="18"/>
        <end position="251"/>
    </location>
</feature>
<evidence type="ECO:0000313" key="9">
    <source>
        <dbReference type="EMBL" id="MCU7548129.1"/>
    </source>
</evidence>
<dbReference type="EMBL" id="JAOTIF010000001">
    <property type="protein sequence ID" value="MCU7548129.1"/>
    <property type="molecule type" value="Genomic_DNA"/>
</dbReference>
<dbReference type="InterPro" id="IPR010619">
    <property type="entry name" value="ThrE-like_N"/>
</dbReference>
<evidence type="ECO:0000313" key="10">
    <source>
        <dbReference type="Proteomes" id="UP001155483"/>
    </source>
</evidence>
<reference evidence="9" key="1">
    <citation type="submission" date="2022-09" db="EMBL/GenBank/DDBJ databases">
        <authorList>
            <person name="Yuan C."/>
            <person name="Ke Z."/>
        </authorList>
    </citation>
    <scope>NUCLEOTIDE SEQUENCE</scope>
    <source>
        <strain evidence="9">LB-8</strain>
    </source>
</reference>
<dbReference type="GO" id="GO:0005886">
    <property type="term" value="C:plasma membrane"/>
    <property type="evidence" value="ECO:0007669"/>
    <property type="project" value="UniProtKB-SubCell"/>
</dbReference>
<keyword evidence="2" id="KW-1003">Cell membrane</keyword>
<keyword evidence="10" id="KW-1185">Reference proteome</keyword>
<dbReference type="GO" id="GO:0022857">
    <property type="term" value="F:transmembrane transporter activity"/>
    <property type="evidence" value="ECO:0007669"/>
    <property type="project" value="InterPro"/>
</dbReference>
<dbReference type="PANTHER" id="PTHR34390">
    <property type="entry name" value="UPF0442 PROTEIN YJJB-RELATED"/>
    <property type="match status" value="1"/>
</dbReference>
<evidence type="ECO:0000256" key="6">
    <source>
        <dbReference type="ARBA" id="ARBA00034125"/>
    </source>
</evidence>
<comment type="similarity">
    <text evidence="6">Belongs to the ThrE exporter (TC 2.A.79) family.</text>
</comment>
<evidence type="ECO:0000256" key="7">
    <source>
        <dbReference type="SAM" id="Phobius"/>
    </source>
</evidence>
<dbReference type="RefSeq" id="WP_279295573.1">
    <property type="nucleotide sequence ID" value="NZ_JAOTIF010000001.1"/>
</dbReference>
<dbReference type="InterPro" id="IPR050539">
    <property type="entry name" value="ThrE_Dicarb/AminoAcid_Exp"/>
</dbReference>
<proteinExistence type="inferred from homology"/>
<gene>
    <name evidence="9" type="ORF">OCK74_03335</name>
</gene>
<organism evidence="9 10">
    <name type="scientific">Paraflavisolibacter caeni</name>
    <dbReference type="NCBI Taxonomy" id="2982496"/>
    <lineage>
        <taxon>Bacteria</taxon>
        <taxon>Pseudomonadati</taxon>
        <taxon>Bacteroidota</taxon>
        <taxon>Chitinophagia</taxon>
        <taxon>Chitinophagales</taxon>
        <taxon>Chitinophagaceae</taxon>
        <taxon>Paraflavisolibacter</taxon>
    </lineage>
</organism>
<dbReference type="PANTHER" id="PTHR34390:SF2">
    <property type="entry name" value="SUCCINATE TRANSPORTER SUBUNIT YJJP-RELATED"/>
    <property type="match status" value="1"/>
</dbReference>
<sequence length="256" mass="27869">MIPGSDTQTEVKELGMTLLNIGAVLMSSGANTGRIRITINRIAESFGYKTELLISHRTILLSLHQEGSDEFFSSLKRTSPHGANFKVVSGISRMSWAVVEEKWSVEQIRAELDRLVSLPHYPRWLILVLIGLAGASFCRLNGGDITDMFITFTASMVGLFVRQETVKKGFNTYLCIYLAALAATLVAGLPIKFGIGHEPAFATSVLFLIPGVPLINAFSDMIDGNLQIGLVRGLNGLILAFAIALGLFTSFLIYKA</sequence>
<feature type="transmembrane region" description="Helical" evidence="7">
    <location>
        <begin position="121"/>
        <end position="139"/>
    </location>
</feature>
<name>A0A9X2XNG2_9BACT</name>
<dbReference type="AlphaFoldDB" id="A0A9X2XNG2"/>
<keyword evidence="5 7" id="KW-0472">Membrane</keyword>
<comment type="subcellular location">
    <subcellularLocation>
        <location evidence="1">Cell membrane</location>
        <topology evidence="1">Multi-pass membrane protein</topology>
    </subcellularLocation>
</comment>
<evidence type="ECO:0000256" key="3">
    <source>
        <dbReference type="ARBA" id="ARBA00022692"/>
    </source>
</evidence>
<evidence type="ECO:0000256" key="2">
    <source>
        <dbReference type="ARBA" id="ARBA00022475"/>
    </source>
</evidence>
<feature type="transmembrane region" description="Helical" evidence="7">
    <location>
        <begin position="201"/>
        <end position="222"/>
    </location>
</feature>